<dbReference type="AlphaFoldDB" id="A0A8J6KHD5"/>
<evidence type="ECO:0000256" key="1">
    <source>
        <dbReference type="SAM" id="Phobius"/>
    </source>
</evidence>
<evidence type="ECO:0000313" key="3">
    <source>
        <dbReference type="Proteomes" id="UP000770717"/>
    </source>
</evidence>
<dbReference type="EMBL" id="WNTK01000002">
    <property type="protein sequence ID" value="KAG9489079.1"/>
    <property type="molecule type" value="Genomic_DNA"/>
</dbReference>
<keyword evidence="1" id="KW-0472">Membrane</keyword>
<proteinExistence type="predicted"/>
<feature type="transmembrane region" description="Helical" evidence="1">
    <location>
        <begin position="57"/>
        <end position="77"/>
    </location>
</feature>
<gene>
    <name evidence="2" type="ORF">GDO78_005208</name>
</gene>
<reference evidence="2" key="1">
    <citation type="thesis" date="2020" institute="ProQuest LLC" country="789 East Eisenhower Parkway, Ann Arbor, MI, USA">
        <title>Comparative Genomics and Chromosome Evolution.</title>
        <authorList>
            <person name="Mudd A.B."/>
        </authorList>
    </citation>
    <scope>NUCLEOTIDE SEQUENCE</scope>
    <source>
        <strain evidence="2">HN-11 Male</strain>
        <tissue evidence="2">Kidney and liver</tissue>
    </source>
</reference>
<accession>A0A8J6KHD5</accession>
<sequence length="79" mass="9050">MPHSPACILICTCKQKNKSGSKIQKRCKPSLYIFFFVNSIHILFFFLHTVDTFSRCFCFLVSCCHIALGTAFVFMLFDG</sequence>
<keyword evidence="1" id="KW-1133">Transmembrane helix</keyword>
<comment type="caution">
    <text evidence="2">The sequence shown here is derived from an EMBL/GenBank/DDBJ whole genome shotgun (WGS) entry which is preliminary data.</text>
</comment>
<protein>
    <submittedName>
        <fullName evidence="2">Uncharacterized protein</fullName>
    </submittedName>
</protein>
<name>A0A8J6KHD5_ELECQ</name>
<dbReference type="Proteomes" id="UP000770717">
    <property type="component" value="Unassembled WGS sequence"/>
</dbReference>
<keyword evidence="1" id="KW-0812">Transmembrane</keyword>
<organism evidence="2 3">
    <name type="scientific">Eleutherodactylus coqui</name>
    <name type="common">Puerto Rican coqui</name>
    <dbReference type="NCBI Taxonomy" id="57060"/>
    <lineage>
        <taxon>Eukaryota</taxon>
        <taxon>Metazoa</taxon>
        <taxon>Chordata</taxon>
        <taxon>Craniata</taxon>
        <taxon>Vertebrata</taxon>
        <taxon>Euteleostomi</taxon>
        <taxon>Amphibia</taxon>
        <taxon>Batrachia</taxon>
        <taxon>Anura</taxon>
        <taxon>Neobatrachia</taxon>
        <taxon>Hyloidea</taxon>
        <taxon>Eleutherodactylidae</taxon>
        <taxon>Eleutherodactylinae</taxon>
        <taxon>Eleutherodactylus</taxon>
        <taxon>Eleutherodactylus</taxon>
    </lineage>
</organism>
<keyword evidence="3" id="KW-1185">Reference proteome</keyword>
<feature type="transmembrane region" description="Helical" evidence="1">
    <location>
        <begin position="31"/>
        <end position="50"/>
    </location>
</feature>
<evidence type="ECO:0000313" key="2">
    <source>
        <dbReference type="EMBL" id="KAG9489079.1"/>
    </source>
</evidence>